<sequence>MINLYDDLIVNICENLSNRNKIIITMISKKFDKFKYRFMYYENIAIETIFNLSFFDNFKSVTITEIDKKILPKYVTHLTFGHRFNQSIDNYVPKSVTHLIFGSDFDQTICGSIPNSVTHLKFGFNYNQSIEKCIPNSVTHLTFGFNFDKLIEKCIPDSVLYLRLYCRNGYPAKNDFPKNLTHLELVVLDSRYNTCFPSTISHLTLFFITYISLKELMPPSVKHLTLDGQFNRPIDDFIPSSITHLTLGGNFKKSINYVPSSLMRITLSDDYNGTIHDNVKSQVEIVRI</sequence>
<organism evidence="1">
    <name type="scientific">viral metagenome</name>
    <dbReference type="NCBI Taxonomy" id="1070528"/>
    <lineage>
        <taxon>unclassified sequences</taxon>
        <taxon>metagenomes</taxon>
        <taxon>organismal metagenomes</taxon>
    </lineage>
</organism>
<protein>
    <recommendedName>
        <fullName evidence="2">F-box domain-containing protein</fullName>
    </recommendedName>
</protein>
<proteinExistence type="predicted"/>
<accession>A0A6C0C7Z9</accession>
<dbReference type="AlphaFoldDB" id="A0A6C0C7Z9"/>
<evidence type="ECO:0008006" key="2">
    <source>
        <dbReference type="Google" id="ProtNLM"/>
    </source>
</evidence>
<reference evidence="1" key="1">
    <citation type="journal article" date="2020" name="Nature">
        <title>Giant virus diversity and host interactions through global metagenomics.</title>
        <authorList>
            <person name="Schulz F."/>
            <person name="Roux S."/>
            <person name="Paez-Espino D."/>
            <person name="Jungbluth S."/>
            <person name="Walsh D.A."/>
            <person name="Denef V.J."/>
            <person name="McMahon K.D."/>
            <person name="Konstantinidis K.T."/>
            <person name="Eloe-Fadrosh E.A."/>
            <person name="Kyrpides N.C."/>
            <person name="Woyke T."/>
        </authorList>
    </citation>
    <scope>NUCLEOTIDE SEQUENCE</scope>
    <source>
        <strain evidence="1">GVMAG-M-3300020192-26</strain>
    </source>
</reference>
<dbReference type="Pfam" id="PF05725">
    <property type="entry name" value="FNIP"/>
    <property type="match status" value="3"/>
</dbReference>
<dbReference type="InterPro" id="IPR051251">
    <property type="entry name" value="STK_FNIP-Repeat"/>
</dbReference>
<dbReference type="PANTHER" id="PTHR32134:SF92">
    <property type="entry name" value="FNIP REPEAT-CONTAINING PROTEIN"/>
    <property type="match status" value="1"/>
</dbReference>
<dbReference type="InterPro" id="IPR008615">
    <property type="entry name" value="FNIP"/>
</dbReference>
<dbReference type="SUPFAM" id="SSF52058">
    <property type="entry name" value="L domain-like"/>
    <property type="match status" value="1"/>
</dbReference>
<dbReference type="InterPro" id="IPR032675">
    <property type="entry name" value="LRR_dom_sf"/>
</dbReference>
<name>A0A6C0C7Z9_9ZZZZ</name>
<evidence type="ECO:0000313" key="1">
    <source>
        <dbReference type="EMBL" id="QHT00487.1"/>
    </source>
</evidence>
<dbReference type="Gene3D" id="3.80.10.10">
    <property type="entry name" value="Ribonuclease Inhibitor"/>
    <property type="match status" value="1"/>
</dbReference>
<dbReference type="EMBL" id="MN739355">
    <property type="protein sequence ID" value="QHT00487.1"/>
    <property type="molecule type" value="Genomic_DNA"/>
</dbReference>
<dbReference type="PANTHER" id="PTHR32134">
    <property type="entry name" value="FNIP REPEAT-CONTAINING PROTEIN"/>
    <property type="match status" value="1"/>
</dbReference>